<feature type="region of interest" description="Disordered" evidence="1">
    <location>
        <begin position="1"/>
        <end position="135"/>
    </location>
</feature>
<proteinExistence type="predicted"/>
<evidence type="ECO:0000313" key="4">
    <source>
        <dbReference type="Proteomes" id="UP000823674"/>
    </source>
</evidence>
<organism evidence="3 4">
    <name type="scientific">Brassica rapa subsp. trilocularis</name>
    <dbReference type="NCBI Taxonomy" id="1813537"/>
    <lineage>
        <taxon>Eukaryota</taxon>
        <taxon>Viridiplantae</taxon>
        <taxon>Streptophyta</taxon>
        <taxon>Embryophyta</taxon>
        <taxon>Tracheophyta</taxon>
        <taxon>Spermatophyta</taxon>
        <taxon>Magnoliopsida</taxon>
        <taxon>eudicotyledons</taxon>
        <taxon>Gunneridae</taxon>
        <taxon>Pentapetalae</taxon>
        <taxon>rosids</taxon>
        <taxon>malvids</taxon>
        <taxon>Brassicales</taxon>
        <taxon>Brassicaceae</taxon>
        <taxon>Brassiceae</taxon>
        <taxon>Brassica</taxon>
    </lineage>
</organism>
<evidence type="ECO:0000259" key="2">
    <source>
        <dbReference type="Pfam" id="PF14111"/>
    </source>
</evidence>
<sequence>MAGDTSLQHPPLPPDPHTPLHPSQFPPLPGSPSSPPFQFGTTPWPVFAWNSKKKSQDSAHSTPEIGVIVDGPSSKMDISPTQGSGPVSTEVEPAITQSLTSAGSPVKEKTEPAIAKGTKSPLISTQTPTVQNPRSGNTIHFLGERLDLPANVSTSQIPSLPEQVPGGFSPDAIPNFTADHPSSSSKTWADKARKGTDRSLKKLATPTLSPEGVPQIKVPDSVFQRGAEAHKDYVLGVFTGKVPSFSQIQSVLTHIWGRGVKLQIHLRPDSRSMLVKIPNDFIRQKVVEQEIWHIGTSLFYVAQWSAQVAAKLPSFDSIPLWAHVRGVPFDLYTQEGLSLVASLIGFPVEADEFTIKMVSLEVAHLKVRADCTKPMPSIVELIRDSGDVIQVSVEYPWLPPTCACCKHLGHTEARCPNAKWAPAKGNSNQGKTHKATYQEKGKGLANKGNVPANNQPKPPKVQVPPMASKVQNSPLASEFPSSILEKDSRKSSLQSSTVNNSAAKATGADLLLEPEVEVSTAALPVPGSGSSLSFTVLKASSGDSEKSIILASKDLVSSDGFQSVRSPAHQKSIFQAVLNSSKKRKSTNLSSRGSLSPPISVNPFACLADQLALVDPSVATAQSTTLVVFGSLDEQSSTPATGSSLIEGKIIL</sequence>
<dbReference type="Proteomes" id="UP000823674">
    <property type="component" value="Chromosome A09"/>
</dbReference>
<dbReference type="InterPro" id="IPR040256">
    <property type="entry name" value="At4g02000-like"/>
</dbReference>
<feature type="region of interest" description="Disordered" evidence="1">
    <location>
        <begin position="443"/>
        <end position="476"/>
    </location>
</feature>
<feature type="region of interest" description="Disordered" evidence="1">
    <location>
        <begin position="483"/>
        <end position="502"/>
    </location>
</feature>
<comment type="caution">
    <text evidence="3">The sequence shown here is derived from an EMBL/GenBank/DDBJ whole genome shotgun (WGS) entry which is preliminary data.</text>
</comment>
<protein>
    <recommendedName>
        <fullName evidence="2">DUF4283 domain-containing protein</fullName>
    </recommendedName>
</protein>
<feature type="region of interest" description="Disordered" evidence="1">
    <location>
        <begin position="175"/>
        <end position="199"/>
    </location>
</feature>
<feature type="compositionally biased region" description="Polar residues" evidence="1">
    <location>
        <begin position="121"/>
        <end position="135"/>
    </location>
</feature>
<dbReference type="EMBL" id="JADBGQ010000008">
    <property type="protein sequence ID" value="KAG5387134.1"/>
    <property type="molecule type" value="Genomic_DNA"/>
</dbReference>
<dbReference type="PANTHER" id="PTHR31286:SF90">
    <property type="entry name" value="DUF4283 DOMAIN-CONTAINING PROTEIN"/>
    <property type="match status" value="1"/>
</dbReference>
<dbReference type="InterPro" id="IPR025558">
    <property type="entry name" value="DUF4283"/>
</dbReference>
<reference evidence="3 4" key="1">
    <citation type="submission" date="2021-03" db="EMBL/GenBank/DDBJ databases">
        <authorList>
            <person name="King G.J."/>
            <person name="Bancroft I."/>
            <person name="Baten A."/>
            <person name="Bloomfield J."/>
            <person name="Borpatragohain P."/>
            <person name="He Z."/>
            <person name="Irish N."/>
            <person name="Irwin J."/>
            <person name="Liu K."/>
            <person name="Mauleon R.P."/>
            <person name="Moore J."/>
            <person name="Morris R."/>
            <person name="Ostergaard L."/>
            <person name="Wang B."/>
            <person name="Wells R."/>
        </authorList>
    </citation>
    <scope>NUCLEOTIDE SEQUENCE [LARGE SCALE GENOMIC DNA]</scope>
    <source>
        <strain evidence="3">R-o-18</strain>
        <tissue evidence="3">Leaf</tissue>
    </source>
</reference>
<dbReference type="PANTHER" id="PTHR31286">
    <property type="entry name" value="GLYCINE-RICH CELL WALL STRUCTURAL PROTEIN 1.8-LIKE"/>
    <property type="match status" value="1"/>
</dbReference>
<evidence type="ECO:0000256" key="1">
    <source>
        <dbReference type="SAM" id="MobiDB-lite"/>
    </source>
</evidence>
<feature type="domain" description="DUF4283" evidence="2">
    <location>
        <begin position="227"/>
        <end position="308"/>
    </location>
</feature>
<feature type="compositionally biased region" description="Basic and acidic residues" evidence="1">
    <location>
        <begin position="188"/>
        <end position="199"/>
    </location>
</feature>
<feature type="compositionally biased region" description="Polar residues" evidence="1">
    <location>
        <begin position="491"/>
        <end position="502"/>
    </location>
</feature>
<keyword evidence="4" id="KW-1185">Reference proteome</keyword>
<feature type="compositionally biased region" description="Pro residues" evidence="1">
    <location>
        <begin position="10"/>
        <end position="35"/>
    </location>
</feature>
<accession>A0ABQ7LNS7</accession>
<name>A0ABQ7LNS7_BRACM</name>
<gene>
    <name evidence="3" type="primary">A09g518680.1_BraROA</name>
    <name evidence="3" type="ORF">IGI04_038605</name>
</gene>
<evidence type="ECO:0000313" key="3">
    <source>
        <dbReference type="EMBL" id="KAG5387134.1"/>
    </source>
</evidence>
<dbReference type="Pfam" id="PF14111">
    <property type="entry name" value="DUF4283"/>
    <property type="match status" value="1"/>
</dbReference>